<dbReference type="CDD" id="cd02947">
    <property type="entry name" value="TRX_family"/>
    <property type="match status" value="1"/>
</dbReference>
<dbReference type="RefSeq" id="WP_208005930.1">
    <property type="nucleotide sequence ID" value="NZ_JAGDFX010000011.1"/>
</dbReference>
<dbReference type="InterPro" id="IPR036249">
    <property type="entry name" value="Thioredoxin-like_sf"/>
</dbReference>
<dbReference type="EMBL" id="JAGDFX010000011">
    <property type="protein sequence ID" value="MBO1520056.1"/>
    <property type="molecule type" value="Genomic_DNA"/>
</dbReference>
<keyword evidence="3" id="KW-1185">Reference proteome</keyword>
<dbReference type="SUPFAM" id="SSF52833">
    <property type="entry name" value="Thioredoxin-like"/>
    <property type="match status" value="1"/>
</dbReference>
<accession>A0ABS3NHK9</accession>
<reference evidence="2 3" key="1">
    <citation type="submission" date="2021-03" db="EMBL/GenBank/DDBJ databases">
        <title>Oceanisphaera sp. nov., isolated from the intestine.</title>
        <authorList>
            <person name="Zhao L.-H."/>
            <person name="Shi L.-F."/>
        </authorList>
    </citation>
    <scope>NUCLEOTIDE SEQUENCE [LARGE SCALE GENOMIC DNA]</scope>
    <source>
        <strain evidence="2 3">DM8</strain>
    </source>
</reference>
<dbReference type="Gene3D" id="3.40.30.10">
    <property type="entry name" value="Glutaredoxin"/>
    <property type="match status" value="1"/>
</dbReference>
<protein>
    <submittedName>
        <fullName evidence="2">Thioredoxin family protein</fullName>
    </submittedName>
</protein>
<dbReference type="InterPro" id="IPR013766">
    <property type="entry name" value="Thioredoxin_domain"/>
</dbReference>
<evidence type="ECO:0000313" key="3">
    <source>
        <dbReference type="Proteomes" id="UP000664882"/>
    </source>
</evidence>
<dbReference type="Pfam" id="PF00085">
    <property type="entry name" value="Thioredoxin"/>
    <property type="match status" value="1"/>
</dbReference>
<dbReference type="Proteomes" id="UP000664882">
    <property type="component" value="Unassembled WGS sequence"/>
</dbReference>
<gene>
    <name evidence="2" type="ORF">J3U76_10565</name>
</gene>
<evidence type="ECO:0000313" key="2">
    <source>
        <dbReference type="EMBL" id="MBO1520056.1"/>
    </source>
</evidence>
<proteinExistence type="predicted"/>
<evidence type="ECO:0000259" key="1">
    <source>
        <dbReference type="Pfam" id="PF00085"/>
    </source>
</evidence>
<sequence>MQSITQQQQLDGLLAEHSAVLVLYGGANCGVCQALKPQLLHLLTEQLPRVKAVYVDCQQGGASLCAQERIMALPVVHIWFEGRRFAEFFKVFSLAHVSAALTRPYQLLFEND</sequence>
<name>A0ABS3NHK9_9GAMM</name>
<comment type="caution">
    <text evidence="2">The sequence shown here is derived from an EMBL/GenBank/DDBJ whole genome shotgun (WGS) entry which is preliminary data.</text>
</comment>
<organism evidence="2 3">
    <name type="scientific">Oceanisphaera pacifica</name>
    <dbReference type="NCBI Taxonomy" id="2818389"/>
    <lineage>
        <taxon>Bacteria</taxon>
        <taxon>Pseudomonadati</taxon>
        <taxon>Pseudomonadota</taxon>
        <taxon>Gammaproteobacteria</taxon>
        <taxon>Aeromonadales</taxon>
        <taxon>Aeromonadaceae</taxon>
        <taxon>Oceanisphaera</taxon>
    </lineage>
</organism>
<feature type="domain" description="Thioredoxin" evidence="1">
    <location>
        <begin position="7"/>
        <end position="88"/>
    </location>
</feature>